<dbReference type="Gene3D" id="1.10.287.130">
    <property type="match status" value="1"/>
</dbReference>
<gene>
    <name evidence="12" type="ORF">OUO13_08610</name>
</gene>
<dbReference type="PANTHER" id="PTHR45436">
    <property type="entry name" value="SENSOR HISTIDINE KINASE YKOH"/>
    <property type="match status" value="1"/>
</dbReference>
<dbReference type="EMBL" id="JAPNOA010000025">
    <property type="protein sequence ID" value="MCY0965244.1"/>
    <property type="molecule type" value="Genomic_DNA"/>
</dbReference>
<evidence type="ECO:0000256" key="10">
    <source>
        <dbReference type="SAM" id="Phobius"/>
    </source>
</evidence>
<dbReference type="InterPro" id="IPR036890">
    <property type="entry name" value="HATPase_C_sf"/>
</dbReference>
<sequence length="447" mass="50346">MSSIQRQLRQQLLLTLILVLGGTLVLLDYGVRQLTEHYIMTRLEHDTDSLLTALEIENGKPVLPIERQASIYQRAYSGHYFMILSDAGNLFSRSLWDLDIQAPPLPPGLDLHGQMPGPDNQSWLWHALGVELDDDNGNNIKLTIWVAEDISPLRGEMRTFRMAALGLLVLALLVLLYGQRRALITAFTRLDPLQQQLRAMRYGELNLDIEQVPDEVRPLVEEIRHLLGLLEQRVSRSRNALGNLAHDMKRPLQQLNLLAPELPDQTGKQFQHAINELQRMVERELRRARIVGVSSPGRQTRLSEELPPLLDVLSRIYPQHSLKADYPADSSLPQDRDDMLELLGNLLDNACKYGHQQVQLSVSREQADSWTIRVEDDGPGIPAEQTQHLLQRGTRLDESGSGSGLGLAICQDIVNSYGGRLQLYPASRGQGLMVEVWLPDQPTVSHS</sequence>
<keyword evidence="7" id="KW-0418">Kinase</keyword>
<evidence type="ECO:0000256" key="5">
    <source>
        <dbReference type="ARBA" id="ARBA00022679"/>
    </source>
</evidence>
<dbReference type="GO" id="GO:0005886">
    <property type="term" value="C:plasma membrane"/>
    <property type="evidence" value="ECO:0007669"/>
    <property type="project" value="TreeGrafter"/>
</dbReference>
<evidence type="ECO:0000256" key="2">
    <source>
        <dbReference type="ARBA" id="ARBA00004370"/>
    </source>
</evidence>
<feature type="transmembrane region" description="Helical" evidence="10">
    <location>
        <begin position="12"/>
        <end position="31"/>
    </location>
</feature>
<evidence type="ECO:0000256" key="7">
    <source>
        <dbReference type="ARBA" id="ARBA00022777"/>
    </source>
</evidence>
<dbReference type="InterPro" id="IPR005467">
    <property type="entry name" value="His_kinase_dom"/>
</dbReference>
<evidence type="ECO:0000256" key="1">
    <source>
        <dbReference type="ARBA" id="ARBA00000085"/>
    </source>
</evidence>
<dbReference type="AlphaFoldDB" id="A0A9X3ISU6"/>
<dbReference type="Proteomes" id="UP001150830">
    <property type="component" value="Unassembled WGS sequence"/>
</dbReference>
<accession>A0A9X3ISU6</accession>
<evidence type="ECO:0000256" key="4">
    <source>
        <dbReference type="ARBA" id="ARBA00022553"/>
    </source>
</evidence>
<organism evidence="12 13">
    <name type="scientific">Parathalassolituus penaei</name>
    <dbReference type="NCBI Taxonomy" id="2997323"/>
    <lineage>
        <taxon>Bacteria</taxon>
        <taxon>Pseudomonadati</taxon>
        <taxon>Pseudomonadota</taxon>
        <taxon>Gammaproteobacteria</taxon>
        <taxon>Oceanospirillales</taxon>
        <taxon>Oceanospirillaceae</taxon>
        <taxon>Parathalassolituus</taxon>
    </lineage>
</organism>
<dbReference type="Pfam" id="PF02518">
    <property type="entry name" value="HATPase_c"/>
    <property type="match status" value="1"/>
</dbReference>
<evidence type="ECO:0000256" key="9">
    <source>
        <dbReference type="ARBA" id="ARBA00023136"/>
    </source>
</evidence>
<keyword evidence="6 10" id="KW-0812">Transmembrane</keyword>
<name>A0A9X3ISU6_9GAMM</name>
<dbReference type="RefSeq" id="WP_283173457.1">
    <property type="nucleotide sequence ID" value="NZ_JAPNOA010000025.1"/>
</dbReference>
<feature type="transmembrane region" description="Helical" evidence="10">
    <location>
        <begin position="160"/>
        <end position="178"/>
    </location>
</feature>
<dbReference type="GO" id="GO:0000160">
    <property type="term" value="P:phosphorelay signal transduction system"/>
    <property type="evidence" value="ECO:0007669"/>
    <property type="project" value="TreeGrafter"/>
</dbReference>
<keyword evidence="4" id="KW-0597">Phosphoprotein</keyword>
<keyword evidence="12" id="KW-0547">Nucleotide-binding</keyword>
<keyword evidence="8 10" id="KW-1133">Transmembrane helix</keyword>
<dbReference type="PROSITE" id="PS50109">
    <property type="entry name" value="HIS_KIN"/>
    <property type="match status" value="1"/>
</dbReference>
<dbReference type="PANTHER" id="PTHR45436:SF5">
    <property type="entry name" value="SENSOR HISTIDINE KINASE TRCS"/>
    <property type="match status" value="1"/>
</dbReference>
<keyword evidence="9 10" id="KW-0472">Membrane</keyword>
<proteinExistence type="predicted"/>
<evidence type="ECO:0000256" key="8">
    <source>
        <dbReference type="ARBA" id="ARBA00022989"/>
    </source>
</evidence>
<dbReference type="Gene3D" id="3.30.565.10">
    <property type="entry name" value="Histidine kinase-like ATPase, C-terminal domain"/>
    <property type="match status" value="1"/>
</dbReference>
<evidence type="ECO:0000259" key="11">
    <source>
        <dbReference type="PROSITE" id="PS50109"/>
    </source>
</evidence>
<dbReference type="InterPro" id="IPR003594">
    <property type="entry name" value="HATPase_dom"/>
</dbReference>
<evidence type="ECO:0000256" key="6">
    <source>
        <dbReference type="ARBA" id="ARBA00022692"/>
    </source>
</evidence>
<keyword evidence="13" id="KW-1185">Reference proteome</keyword>
<evidence type="ECO:0000313" key="13">
    <source>
        <dbReference type="Proteomes" id="UP001150830"/>
    </source>
</evidence>
<evidence type="ECO:0000256" key="3">
    <source>
        <dbReference type="ARBA" id="ARBA00012438"/>
    </source>
</evidence>
<dbReference type="PRINTS" id="PR00344">
    <property type="entry name" value="BCTRLSENSOR"/>
</dbReference>
<feature type="domain" description="Histidine kinase" evidence="11">
    <location>
        <begin position="243"/>
        <end position="442"/>
    </location>
</feature>
<reference evidence="12" key="1">
    <citation type="submission" date="2022-11" db="EMBL/GenBank/DDBJ databases">
        <title>Parathalassolutuus dongxingensis gen. nov., sp. nov., a novel member of family Oceanospirillaceae isolated from a coastal shrimp pond in Guangxi, China.</title>
        <authorList>
            <person name="Chen H."/>
        </authorList>
    </citation>
    <scope>NUCLEOTIDE SEQUENCE</scope>
    <source>
        <strain evidence="12">G-43</strain>
    </source>
</reference>
<dbReference type="GO" id="GO:0005524">
    <property type="term" value="F:ATP binding"/>
    <property type="evidence" value="ECO:0007669"/>
    <property type="project" value="UniProtKB-KW"/>
</dbReference>
<comment type="subcellular location">
    <subcellularLocation>
        <location evidence="2">Membrane</location>
    </subcellularLocation>
</comment>
<keyword evidence="5" id="KW-0808">Transferase</keyword>
<dbReference type="SUPFAM" id="SSF55874">
    <property type="entry name" value="ATPase domain of HSP90 chaperone/DNA topoisomerase II/histidine kinase"/>
    <property type="match status" value="1"/>
</dbReference>
<dbReference type="GO" id="GO:0004673">
    <property type="term" value="F:protein histidine kinase activity"/>
    <property type="evidence" value="ECO:0007669"/>
    <property type="project" value="UniProtKB-EC"/>
</dbReference>
<dbReference type="InterPro" id="IPR050428">
    <property type="entry name" value="TCS_sensor_his_kinase"/>
</dbReference>
<dbReference type="SMART" id="SM00387">
    <property type="entry name" value="HATPase_c"/>
    <property type="match status" value="1"/>
</dbReference>
<comment type="caution">
    <text evidence="12">The sequence shown here is derived from an EMBL/GenBank/DDBJ whole genome shotgun (WGS) entry which is preliminary data.</text>
</comment>
<keyword evidence="12" id="KW-0067">ATP-binding</keyword>
<dbReference type="EC" id="2.7.13.3" evidence="3"/>
<dbReference type="InterPro" id="IPR004358">
    <property type="entry name" value="Sig_transdc_His_kin-like_C"/>
</dbReference>
<comment type="catalytic activity">
    <reaction evidence="1">
        <text>ATP + protein L-histidine = ADP + protein N-phospho-L-histidine.</text>
        <dbReference type="EC" id="2.7.13.3"/>
    </reaction>
</comment>
<protein>
    <recommendedName>
        <fullName evidence="3">histidine kinase</fullName>
        <ecNumber evidence="3">2.7.13.3</ecNumber>
    </recommendedName>
</protein>
<evidence type="ECO:0000313" key="12">
    <source>
        <dbReference type="EMBL" id="MCY0965244.1"/>
    </source>
</evidence>